<organism evidence="2 3">
    <name type="scientific">Pigmentiphaga litoralis</name>
    <dbReference type="NCBI Taxonomy" id="516702"/>
    <lineage>
        <taxon>Bacteria</taxon>
        <taxon>Pseudomonadati</taxon>
        <taxon>Pseudomonadota</taxon>
        <taxon>Betaproteobacteria</taxon>
        <taxon>Burkholderiales</taxon>
        <taxon>Alcaligenaceae</taxon>
        <taxon>Pigmentiphaga</taxon>
    </lineage>
</organism>
<dbReference type="RefSeq" id="WP_179583354.1">
    <property type="nucleotide sequence ID" value="NZ_JACBYR010000001.1"/>
</dbReference>
<evidence type="ECO:0000313" key="3">
    <source>
        <dbReference type="Proteomes" id="UP000542125"/>
    </source>
</evidence>
<dbReference type="InterPro" id="IPR023606">
    <property type="entry name" value="CoA-Trfase_III_dom_1_sf"/>
</dbReference>
<dbReference type="EMBL" id="JACBYR010000001">
    <property type="protein sequence ID" value="NYE81376.1"/>
    <property type="molecule type" value="Genomic_DNA"/>
</dbReference>
<reference evidence="2 3" key="1">
    <citation type="submission" date="2020-07" db="EMBL/GenBank/DDBJ databases">
        <title>Genomic Encyclopedia of Type Strains, Phase IV (KMG-V): Genome sequencing to study the core and pangenomes of soil and plant-associated prokaryotes.</title>
        <authorList>
            <person name="Whitman W."/>
        </authorList>
    </citation>
    <scope>NUCLEOTIDE SEQUENCE [LARGE SCALE GENOMIC DNA]</scope>
    <source>
        <strain evidence="2 3">SAS40</strain>
    </source>
</reference>
<dbReference type="InterPro" id="IPR052985">
    <property type="entry name" value="CoA-trans_III_biosynth/detox"/>
</dbReference>
<dbReference type="PANTHER" id="PTHR48229">
    <property type="entry name" value="CAIB/BAIF FAMILY ENZYME (AFU_ORTHOLOGUE AFUA_1G05360)-RELATED"/>
    <property type="match status" value="1"/>
</dbReference>
<dbReference type="AlphaFoldDB" id="A0A7Y9LM80"/>
<dbReference type="SUPFAM" id="SSF89796">
    <property type="entry name" value="CoA-transferase family III (CaiB/BaiF)"/>
    <property type="match status" value="2"/>
</dbReference>
<proteinExistence type="predicted"/>
<dbReference type="GO" id="GO:0016740">
    <property type="term" value="F:transferase activity"/>
    <property type="evidence" value="ECO:0007669"/>
    <property type="project" value="UniProtKB-KW"/>
</dbReference>
<accession>A0A7Y9LM80</accession>
<gene>
    <name evidence="2" type="ORF">FHW18_000647</name>
</gene>
<dbReference type="Gene3D" id="3.40.50.10540">
    <property type="entry name" value="Crotonobetainyl-coa:carnitine coa-transferase, domain 1"/>
    <property type="match status" value="2"/>
</dbReference>
<dbReference type="Proteomes" id="UP000542125">
    <property type="component" value="Unassembled WGS sequence"/>
</dbReference>
<dbReference type="InterPro" id="IPR044855">
    <property type="entry name" value="CoA-Trfase_III_dom3_sf"/>
</dbReference>
<feature type="compositionally biased region" description="Basic and acidic residues" evidence="1">
    <location>
        <begin position="215"/>
        <end position="224"/>
    </location>
</feature>
<dbReference type="Gene3D" id="3.30.1540.10">
    <property type="entry name" value="formyl-coa transferase, domain 3"/>
    <property type="match status" value="1"/>
</dbReference>
<feature type="region of interest" description="Disordered" evidence="1">
    <location>
        <begin position="211"/>
        <end position="238"/>
    </location>
</feature>
<protein>
    <submittedName>
        <fullName evidence="2">Crotonobetainyl-CoA:carnitine CoA-transferase CaiB-like acyl-CoA transferase</fullName>
    </submittedName>
</protein>
<keyword evidence="3" id="KW-1185">Reference proteome</keyword>
<comment type="caution">
    <text evidence="2">The sequence shown here is derived from an EMBL/GenBank/DDBJ whole genome shotgun (WGS) entry which is preliminary data.</text>
</comment>
<sequence>MSRPTLPNAAPFDHFLSQLWTGAGGDAAWLAKVQATGDQRMPSAFHATDFAAAAVGTAGLALAEWQAARSGRSMDAASSVTVDRRLASLWFTVSVDPIGWDLPPSWDAVAGDYRTNDGWIRLHTNAAHHRAAAMAVLGVTDTAGDPADRAKVAAAVATWSADDLETAVVERGGCAATLRSVAQWAAHPQGQAVAKEPLLHWHEHARQDLMQQDAARSHAAEPGHAHGGATRSLPEHDPARPLAGVRVLDLTRVLAGPIATRFLAAYGAEVLRLDPPWWKEPTHEPDVTPGKRCARLDLSDPAGRERFKELLSQADVLVHGYRSDALTHLGFDAATRARLCPGLIDVSLDAYGWTGPWQHRRGFDSLVQMSSGIAHAGMIAAGAEKPVPLPMQALDHGTGYLMAAAVLRGLTTRLQTGHGAEIHASLARTAKLLVDATVANDVLDGVSDGVSHAVSGGVAAPAASAAFAERSTADLNPAHIDTVWGPLQRLHAPVVVDGAPMAWDTAPVPLGSSDAVWRE</sequence>
<keyword evidence="2" id="KW-0808">Transferase</keyword>
<dbReference type="PANTHER" id="PTHR48229:SF1">
    <property type="entry name" value="ALPHA METHYLACYL-COA RACEMASE-RELATED"/>
    <property type="match status" value="1"/>
</dbReference>
<evidence type="ECO:0000313" key="2">
    <source>
        <dbReference type="EMBL" id="NYE81376.1"/>
    </source>
</evidence>
<name>A0A7Y9LM80_9BURK</name>
<evidence type="ECO:0000256" key="1">
    <source>
        <dbReference type="SAM" id="MobiDB-lite"/>
    </source>
</evidence>
<dbReference type="InterPro" id="IPR003673">
    <property type="entry name" value="CoA-Trfase_fam_III"/>
</dbReference>
<dbReference type="Pfam" id="PF02515">
    <property type="entry name" value="CoA_transf_3"/>
    <property type="match status" value="1"/>
</dbReference>